<proteinExistence type="predicted"/>
<gene>
    <name evidence="1" type="ORF">M977_04115</name>
</gene>
<sequence>MEIKTLHIELEAWAAKKGWKYVVELITRHQQGDLLETLDDLVDGDEFARRVHNNKQRIQRAFDGTSKKHQLHAALLAPAVRAAIDAELAMQKDEQHRVAASSKEHSEVICAVLTGAPLAVIQKEAIEAINSIAVFVPGLVVQFAHVGQQLL</sequence>
<dbReference type="RefSeq" id="WP_064518620.1">
    <property type="nucleotide sequence ID" value="NZ_LXEP01000037.1"/>
</dbReference>
<protein>
    <submittedName>
        <fullName evidence="1">Uncharacterized protein</fullName>
    </submittedName>
</protein>
<name>A0A1B7HPB9_9ENTR</name>
<dbReference type="AlphaFoldDB" id="A0A1B7HPB9"/>
<dbReference type="PATRIC" id="fig|1354253.4.peg.4215"/>
<comment type="caution">
    <text evidence="1">The sequence shown here is derived from an EMBL/GenBank/DDBJ whole genome shotgun (WGS) entry which is preliminary data.</text>
</comment>
<dbReference type="Gene3D" id="1.10.3600.10">
    <property type="entry name" value="Putative bacterial toxin ydaT"/>
    <property type="match status" value="1"/>
</dbReference>
<evidence type="ECO:0000313" key="2">
    <source>
        <dbReference type="Proteomes" id="UP000078504"/>
    </source>
</evidence>
<evidence type="ECO:0000313" key="1">
    <source>
        <dbReference type="EMBL" id="OAT17481.1"/>
    </source>
</evidence>
<accession>A0A1B7HPB9</accession>
<reference evidence="1 2" key="1">
    <citation type="submission" date="2016-04" db="EMBL/GenBank/DDBJ databases">
        <title>ATOL: Assembling a taxonomically balanced genome-scale reconstruction of the evolutionary history of the Enterobacteriaceae.</title>
        <authorList>
            <person name="Plunkett G.III."/>
            <person name="Neeno-Eckwall E.C."/>
            <person name="Glasner J.D."/>
            <person name="Perna N.T."/>
        </authorList>
    </citation>
    <scope>NUCLEOTIDE SEQUENCE [LARGE SCALE GENOMIC DNA]</scope>
    <source>
        <strain evidence="1 2">ATCC 51604</strain>
    </source>
</reference>
<organism evidence="1 2">
    <name type="scientific">Buttiauxella gaviniae ATCC 51604</name>
    <dbReference type="NCBI Taxonomy" id="1354253"/>
    <lineage>
        <taxon>Bacteria</taxon>
        <taxon>Pseudomonadati</taxon>
        <taxon>Pseudomonadota</taxon>
        <taxon>Gammaproteobacteria</taxon>
        <taxon>Enterobacterales</taxon>
        <taxon>Enterobacteriaceae</taxon>
        <taxon>Buttiauxella</taxon>
    </lineage>
</organism>
<dbReference type="Proteomes" id="UP000078504">
    <property type="component" value="Unassembled WGS sequence"/>
</dbReference>
<dbReference type="EMBL" id="LXEP01000037">
    <property type="protein sequence ID" value="OAT17481.1"/>
    <property type="molecule type" value="Genomic_DNA"/>
</dbReference>
<dbReference type="InterPro" id="IPR037042">
    <property type="entry name" value="YdaT-like_sf"/>
</dbReference>